<keyword evidence="4" id="KW-0732">Signal</keyword>
<dbReference type="Proteomes" id="UP000660862">
    <property type="component" value="Unassembled WGS sequence"/>
</dbReference>
<dbReference type="GO" id="GO:0032259">
    <property type="term" value="P:methylation"/>
    <property type="evidence" value="ECO:0007669"/>
    <property type="project" value="UniProtKB-KW"/>
</dbReference>
<gene>
    <name evidence="6" type="ORF">GCM10007415_36860</name>
</gene>
<dbReference type="InterPro" id="IPR029063">
    <property type="entry name" value="SAM-dependent_MTases_sf"/>
</dbReference>
<evidence type="ECO:0000259" key="5">
    <source>
        <dbReference type="Pfam" id="PF13847"/>
    </source>
</evidence>
<organism evidence="6 7">
    <name type="scientific">Parapedobacter pyrenivorans</name>
    <dbReference type="NCBI Taxonomy" id="1305674"/>
    <lineage>
        <taxon>Bacteria</taxon>
        <taxon>Pseudomonadati</taxon>
        <taxon>Bacteroidota</taxon>
        <taxon>Sphingobacteriia</taxon>
        <taxon>Sphingobacteriales</taxon>
        <taxon>Sphingobacteriaceae</taxon>
        <taxon>Parapedobacter</taxon>
    </lineage>
</organism>
<evidence type="ECO:0000313" key="6">
    <source>
        <dbReference type="EMBL" id="GGG98006.1"/>
    </source>
</evidence>
<dbReference type="PANTHER" id="PTHR13610">
    <property type="entry name" value="METHYLTRANSFERASE DOMAIN-CONTAINING PROTEIN"/>
    <property type="match status" value="1"/>
</dbReference>
<feature type="domain" description="Methyltransferase" evidence="5">
    <location>
        <begin position="50"/>
        <end position="153"/>
    </location>
</feature>
<comment type="caution">
    <text evidence="6">The sequence shown here is derived from an EMBL/GenBank/DDBJ whole genome shotgun (WGS) entry which is preliminary data.</text>
</comment>
<keyword evidence="7" id="KW-1185">Reference proteome</keyword>
<feature type="chain" id="PRO_5036673750" description="Methyltransferase domain-containing protein" evidence="4">
    <location>
        <begin position="23"/>
        <end position="176"/>
    </location>
</feature>
<reference evidence="6" key="1">
    <citation type="journal article" date="2014" name="Int. J. Syst. Evol. Microbiol.">
        <title>Complete genome sequence of Corynebacterium casei LMG S-19264T (=DSM 44701T), isolated from a smear-ripened cheese.</title>
        <authorList>
            <consortium name="US DOE Joint Genome Institute (JGI-PGF)"/>
            <person name="Walter F."/>
            <person name="Albersmeier A."/>
            <person name="Kalinowski J."/>
            <person name="Ruckert C."/>
        </authorList>
    </citation>
    <scope>NUCLEOTIDE SEQUENCE</scope>
    <source>
        <strain evidence="6">CGMCC 1.12195</strain>
    </source>
</reference>
<name>A0A917MDW1_9SPHI</name>
<dbReference type="Pfam" id="PF13847">
    <property type="entry name" value="Methyltransf_31"/>
    <property type="match status" value="1"/>
</dbReference>
<dbReference type="InterPro" id="IPR025714">
    <property type="entry name" value="Methyltranfer_dom"/>
</dbReference>
<reference evidence="6" key="2">
    <citation type="submission" date="2020-09" db="EMBL/GenBank/DDBJ databases">
        <authorList>
            <person name="Sun Q."/>
            <person name="Zhou Y."/>
        </authorList>
    </citation>
    <scope>NUCLEOTIDE SEQUENCE</scope>
    <source>
        <strain evidence="6">CGMCC 1.12195</strain>
    </source>
</reference>
<keyword evidence="2" id="KW-0808">Transferase</keyword>
<dbReference type="AlphaFoldDB" id="A0A917MDW1"/>
<dbReference type="Gene3D" id="3.40.50.150">
    <property type="entry name" value="Vaccinia Virus protein VP39"/>
    <property type="match status" value="1"/>
</dbReference>
<dbReference type="CDD" id="cd02440">
    <property type="entry name" value="AdoMet_MTases"/>
    <property type="match status" value="1"/>
</dbReference>
<dbReference type="PANTHER" id="PTHR13610:SF11">
    <property type="entry name" value="METHYLTRANSFERASE DOMAIN-CONTAINING PROTEIN"/>
    <property type="match status" value="1"/>
</dbReference>
<dbReference type="EMBL" id="BMER01000004">
    <property type="protein sequence ID" value="GGG98006.1"/>
    <property type="molecule type" value="Genomic_DNA"/>
</dbReference>
<evidence type="ECO:0000256" key="3">
    <source>
        <dbReference type="ARBA" id="ARBA00022691"/>
    </source>
</evidence>
<proteinExistence type="predicted"/>
<protein>
    <recommendedName>
        <fullName evidence="5">Methyltransferase domain-containing protein</fullName>
    </recommendedName>
</protein>
<evidence type="ECO:0000256" key="1">
    <source>
        <dbReference type="ARBA" id="ARBA00022603"/>
    </source>
</evidence>
<dbReference type="RefSeq" id="WP_229738846.1">
    <property type="nucleotide sequence ID" value="NZ_BMER01000004.1"/>
</dbReference>
<dbReference type="GO" id="GO:0016279">
    <property type="term" value="F:protein-lysine N-methyltransferase activity"/>
    <property type="evidence" value="ECO:0007669"/>
    <property type="project" value="InterPro"/>
</dbReference>
<dbReference type="SUPFAM" id="SSF53335">
    <property type="entry name" value="S-adenosyl-L-methionine-dependent methyltransferases"/>
    <property type="match status" value="1"/>
</dbReference>
<sequence>MMSTIKNWLIALFLGVCMGAYAQEPALDVPYVPTNQETVEKMLELAGVKPGDVVYDLGCGDGRIVITAAQKFGATGVGVDLNPQRIKEANANAEAAGVADKVKFVQGDLFDFDFSEANVVTMYLLPSVNLTLRPKLQKELKPGSRIVSHDFDMGDWEAEKTVRVGSHDTVYLWTIR</sequence>
<evidence type="ECO:0000256" key="2">
    <source>
        <dbReference type="ARBA" id="ARBA00022679"/>
    </source>
</evidence>
<evidence type="ECO:0000313" key="7">
    <source>
        <dbReference type="Proteomes" id="UP000660862"/>
    </source>
</evidence>
<keyword evidence="3" id="KW-0949">S-adenosyl-L-methionine</keyword>
<keyword evidence="1" id="KW-0489">Methyltransferase</keyword>
<evidence type="ECO:0000256" key="4">
    <source>
        <dbReference type="SAM" id="SignalP"/>
    </source>
</evidence>
<accession>A0A917MDW1</accession>
<dbReference type="InterPro" id="IPR026170">
    <property type="entry name" value="FAM173A/B"/>
</dbReference>
<feature type="signal peptide" evidence="4">
    <location>
        <begin position="1"/>
        <end position="22"/>
    </location>
</feature>